<proteinExistence type="predicted"/>
<keyword evidence="3" id="KW-1185">Reference proteome</keyword>
<protein>
    <recommendedName>
        <fullName evidence="4">Apea-like HEPN domain-containing protein</fullName>
    </recommendedName>
</protein>
<gene>
    <name evidence="2" type="ORF">ABIF63_000241</name>
</gene>
<name>A0ABV2RGS8_BRAJP</name>
<dbReference type="EMBL" id="JBEPTQ010000001">
    <property type="protein sequence ID" value="MET4716138.1"/>
    <property type="molecule type" value="Genomic_DNA"/>
</dbReference>
<feature type="region of interest" description="Disordered" evidence="1">
    <location>
        <begin position="1"/>
        <end position="22"/>
    </location>
</feature>
<sequence length="384" mass="42648">MNDNSPNNSSVEDGVGESSDNLERPRRVPALISFLHPFRLIDNEETENWQPSLEDINQNNWDYVALHKIVGGADVRLPPPFHLVVGRDGALALPPIPQLADNQTAVEFFNKCLAALLIGGMYCEAIGLDNLEIGSVIDWKFIRVNSNAPGGPNRFHNHIRLKNASALEAIALLRPRRTTMETISDAMTVGLSVLERIPTVSGEFLLKGVTGIARRDWGTALANLWIVVEQVTSYLWQIHVVSVERGKDIEGRRSQLDDSRTWTTSNRQELLFQREILDSETLRSLSVARKARNALVHQGKHPAQSAAIACYQAALKLFHIALPATTIPLALLNLDDHSITDPFKPKEGRIGEPEFWMPIPKLPGESELEQAEADARSEAPSHRV</sequence>
<organism evidence="2 3">
    <name type="scientific">Bradyrhizobium japonicum</name>
    <dbReference type="NCBI Taxonomy" id="375"/>
    <lineage>
        <taxon>Bacteria</taxon>
        <taxon>Pseudomonadati</taxon>
        <taxon>Pseudomonadota</taxon>
        <taxon>Alphaproteobacteria</taxon>
        <taxon>Hyphomicrobiales</taxon>
        <taxon>Nitrobacteraceae</taxon>
        <taxon>Bradyrhizobium</taxon>
    </lineage>
</organism>
<feature type="compositionally biased region" description="Basic and acidic residues" evidence="1">
    <location>
        <begin position="373"/>
        <end position="384"/>
    </location>
</feature>
<evidence type="ECO:0000313" key="3">
    <source>
        <dbReference type="Proteomes" id="UP001549291"/>
    </source>
</evidence>
<evidence type="ECO:0000313" key="2">
    <source>
        <dbReference type="EMBL" id="MET4716138.1"/>
    </source>
</evidence>
<dbReference type="RefSeq" id="WP_354269876.1">
    <property type="nucleotide sequence ID" value="NZ_JBEPTQ010000001.1"/>
</dbReference>
<accession>A0ABV2RGS8</accession>
<evidence type="ECO:0000256" key="1">
    <source>
        <dbReference type="SAM" id="MobiDB-lite"/>
    </source>
</evidence>
<reference evidence="2 3" key="1">
    <citation type="submission" date="2024-06" db="EMBL/GenBank/DDBJ databases">
        <title>Genomic Encyclopedia of Type Strains, Phase V (KMG-V): Genome sequencing to study the core and pangenomes of soil and plant-associated prokaryotes.</title>
        <authorList>
            <person name="Whitman W."/>
        </authorList>
    </citation>
    <scope>NUCLEOTIDE SEQUENCE [LARGE SCALE GENOMIC DNA]</scope>
    <source>
        <strain evidence="2 3">USDA 160</strain>
    </source>
</reference>
<feature type="region of interest" description="Disordered" evidence="1">
    <location>
        <begin position="344"/>
        <end position="384"/>
    </location>
</feature>
<feature type="compositionally biased region" description="Polar residues" evidence="1">
    <location>
        <begin position="1"/>
        <end position="11"/>
    </location>
</feature>
<comment type="caution">
    <text evidence="2">The sequence shown here is derived from an EMBL/GenBank/DDBJ whole genome shotgun (WGS) entry which is preliminary data.</text>
</comment>
<dbReference type="Proteomes" id="UP001549291">
    <property type="component" value="Unassembled WGS sequence"/>
</dbReference>
<evidence type="ECO:0008006" key="4">
    <source>
        <dbReference type="Google" id="ProtNLM"/>
    </source>
</evidence>